<dbReference type="EMBL" id="JH819060">
    <property type="protein sequence ID" value="EKC25481.1"/>
    <property type="molecule type" value="Genomic_DNA"/>
</dbReference>
<dbReference type="AlphaFoldDB" id="K1QV84"/>
<proteinExistence type="predicted"/>
<evidence type="ECO:0000313" key="1">
    <source>
        <dbReference type="EMBL" id="EKC25481.1"/>
    </source>
</evidence>
<protein>
    <recommendedName>
        <fullName evidence="2">C1q domain-containing protein</fullName>
    </recommendedName>
</protein>
<sequence>MMTPNNIQSRAHIAATIMGHKSEEYVIYDQKTSQMVHTQDLGNTQTLTAFTKGQTANLHLTKVYAYTYADYADAGNAAILHLNVGDKVYLKAHDDYDQTFFGQGDQISLLSLGNFCIRIMSAITILSTPPPPSN</sequence>
<accession>K1QV84</accession>
<name>K1QV84_MAGGI</name>
<dbReference type="HOGENOM" id="CLU_1898241_0_0_1"/>
<organism evidence="1">
    <name type="scientific">Magallana gigas</name>
    <name type="common">Pacific oyster</name>
    <name type="synonym">Crassostrea gigas</name>
    <dbReference type="NCBI Taxonomy" id="29159"/>
    <lineage>
        <taxon>Eukaryota</taxon>
        <taxon>Metazoa</taxon>
        <taxon>Spiralia</taxon>
        <taxon>Lophotrochozoa</taxon>
        <taxon>Mollusca</taxon>
        <taxon>Bivalvia</taxon>
        <taxon>Autobranchia</taxon>
        <taxon>Pteriomorphia</taxon>
        <taxon>Ostreida</taxon>
        <taxon>Ostreoidea</taxon>
        <taxon>Ostreidae</taxon>
        <taxon>Magallana</taxon>
    </lineage>
</organism>
<reference evidence="1" key="1">
    <citation type="journal article" date="2012" name="Nature">
        <title>The oyster genome reveals stress adaptation and complexity of shell formation.</title>
        <authorList>
            <person name="Zhang G."/>
            <person name="Fang X."/>
            <person name="Guo X."/>
            <person name="Li L."/>
            <person name="Luo R."/>
            <person name="Xu F."/>
            <person name="Yang P."/>
            <person name="Zhang L."/>
            <person name="Wang X."/>
            <person name="Qi H."/>
            <person name="Xiong Z."/>
            <person name="Que H."/>
            <person name="Xie Y."/>
            <person name="Holland P.W."/>
            <person name="Paps J."/>
            <person name="Zhu Y."/>
            <person name="Wu F."/>
            <person name="Chen Y."/>
            <person name="Wang J."/>
            <person name="Peng C."/>
            <person name="Meng J."/>
            <person name="Yang L."/>
            <person name="Liu J."/>
            <person name="Wen B."/>
            <person name="Zhang N."/>
            <person name="Huang Z."/>
            <person name="Zhu Q."/>
            <person name="Feng Y."/>
            <person name="Mount A."/>
            <person name="Hedgecock D."/>
            <person name="Xu Z."/>
            <person name="Liu Y."/>
            <person name="Domazet-Loso T."/>
            <person name="Du Y."/>
            <person name="Sun X."/>
            <person name="Zhang S."/>
            <person name="Liu B."/>
            <person name="Cheng P."/>
            <person name="Jiang X."/>
            <person name="Li J."/>
            <person name="Fan D."/>
            <person name="Wang W."/>
            <person name="Fu W."/>
            <person name="Wang T."/>
            <person name="Wang B."/>
            <person name="Zhang J."/>
            <person name="Peng Z."/>
            <person name="Li Y."/>
            <person name="Li N."/>
            <person name="Wang J."/>
            <person name="Chen M."/>
            <person name="He Y."/>
            <person name="Tan F."/>
            <person name="Song X."/>
            <person name="Zheng Q."/>
            <person name="Huang R."/>
            <person name="Yang H."/>
            <person name="Du X."/>
            <person name="Chen L."/>
            <person name="Yang M."/>
            <person name="Gaffney P.M."/>
            <person name="Wang S."/>
            <person name="Luo L."/>
            <person name="She Z."/>
            <person name="Ming Y."/>
            <person name="Huang W."/>
            <person name="Zhang S."/>
            <person name="Huang B."/>
            <person name="Zhang Y."/>
            <person name="Qu T."/>
            <person name="Ni P."/>
            <person name="Miao G."/>
            <person name="Wang J."/>
            <person name="Wang Q."/>
            <person name="Steinberg C.E."/>
            <person name="Wang H."/>
            <person name="Li N."/>
            <person name="Qian L."/>
            <person name="Zhang G."/>
            <person name="Li Y."/>
            <person name="Yang H."/>
            <person name="Liu X."/>
            <person name="Wang J."/>
            <person name="Yin Y."/>
            <person name="Wang J."/>
        </authorList>
    </citation>
    <scope>NUCLEOTIDE SEQUENCE [LARGE SCALE GENOMIC DNA]</scope>
    <source>
        <strain evidence="1">05x7-T-G4-1.051#20</strain>
    </source>
</reference>
<evidence type="ECO:0008006" key="2">
    <source>
        <dbReference type="Google" id="ProtNLM"/>
    </source>
</evidence>
<gene>
    <name evidence="1" type="ORF">CGI_10008911</name>
</gene>
<dbReference type="InParanoid" id="K1QV84"/>